<dbReference type="InterPro" id="IPR053049">
    <property type="entry name" value="TSC22_domain_protein_2"/>
</dbReference>
<feature type="compositionally biased region" description="Polar residues" evidence="1">
    <location>
        <begin position="10"/>
        <end position="26"/>
    </location>
</feature>
<feature type="compositionally biased region" description="Low complexity" evidence="1">
    <location>
        <begin position="48"/>
        <end position="60"/>
    </location>
</feature>
<dbReference type="PANTHER" id="PTHR46894:SF2">
    <property type="entry name" value="TSC22 DOMAIN FAMILY MEMBER 4"/>
    <property type="match status" value="1"/>
</dbReference>
<protein>
    <submittedName>
        <fullName evidence="2">Zgc:153012</fullName>
    </submittedName>
</protein>
<reference evidence="2" key="1">
    <citation type="submission" date="2023-09" db="UniProtKB">
        <authorList>
            <consortium name="Ensembl"/>
        </authorList>
    </citation>
    <scope>IDENTIFICATION</scope>
</reference>
<feature type="region of interest" description="Disordered" evidence="1">
    <location>
        <begin position="43"/>
        <end position="76"/>
    </location>
</feature>
<sequence>MSGGKKRSGFQITSVTSEVNQSPADQLSPSAVLPIIQSEVSLQSPLCSPQGSSSQPTTPSLKRKYVSLDGGQGAGSSSRFRVVRLVSGAGGGGRGESYRRGRWMCTEFTERQEGPGFRRVMDSMRHAHSLESLEMIGRESERGGVHSQDNTHMLAQHVLHSEKKRTCQTRPQRRLPSTPPLPPRTLQLVAKQLEPPVVLRDHTKVKGRGSAVRESWPSSRTSIQELKPRVTQRSLTPPSRAQPVTEARHRSTNQPQPSQRPQNPLRHTAPHPHWSVPARASPTGQGSEATMMALLLFCNR</sequence>
<evidence type="ECO:0000256" key="1">
    <source>
        <dbReference type="SAM" id="MobiDB-lite"/>
    </source>
</evidence>
<organism evidence="2">
    <name type="scientific">Pundamilia nyererei</name>
    <dbReference type="NCBI Taxonomy" id="303518"/>
    <lineage>
        <taxon>Eukaryota</taxon>
        <taxon>Metazoa</taxon>
        <taxon>Chordata</taxon>
        <taxon>Craniata</taxon>
        <taxon>Vertebrata</taxon>
        <taxon>Euteleostomi</taxon>
        <taxon>Actinopterygii</taxon>
        <taxon>Neopterygii</taxon>
        <taxon>Teleostei</taxon>
        <taxon>Neoteleostei</taxon>
        <taxon>Acanthomorphata</taxon>
        <taxon>Ovalentaria</taxon>
        <taxon>Cichlomorphae</taxon>
        <taxon>Cichliformes</taxon>
        <taxon>Cichlidae</taxon>
        <taxon>African cichlids</taxon>
        <taxon>Pseudocrenilabrinae</taxon>
        <taxon>Haplochromini</taxon>
        <taxon>Pundamilia</taxon>
    </lineage>
</organism>
<accession>A0A3B4GUH5</accession>
<feature type="region of interest" description="Disordered" evidence="1">
    <location>
        <begin position="199"/>
        <end position="286"/>
    </location>
</feature>
<name>A0A3B4GUH5_9CICH</name>
<dbReference type="GeneTree" id="ENSGT01030000235000"/>
<dbReference type="AlphaFoldDB" id="A0A3B4GUH5"/>
<dbReference type="PANTHER" id="PTHR46894">
    <property type="entry name" value="TSC22 DOMAIN FAMILY PROTEIN 2"/>
    <property type="match status" value="1"/>
</dbReference>
<proteinExistence type="predicted"/>
<dbReference type="STRING" id="303518.ENSPNYP00000025834"/>
<feature type="compositionally biased region" description="Low complexity" evidence="1">
    <location>
        <begin position="252"/>
        <end position="264"/>
    </location>
</feature>
<feature type="region of interest" description="Disordered" evidence="1">
    <location>
        <begin position="160"/>
        <end position="184"/>
    </location>
</feature>
<dbReference type="Ensembl" id="ENSPNYT00000026471.1">
    <property type="protein sequence ID" value="ENSPNYP00000025834.1"/>
    <property type="gene ID" value="ENSPNYG00000019504.1"/>
</dbReference>
<evidence type="ECO:0000313" key="2">
    <source>
        <dbReference type="Ensembl" id="ENSPNYP00000025834.1"/>
    </source>
</evidence>
<feature type="region of interest" description="Disordered" evidence="1">
    <location>
        <begin position="1"/>
        <end position="26"/>
    </location>
</feature>